<reference evidence="1 2" key="1">
    <citation type="submission" date="2020-03" db="EMBL/GenBank/DDBJ databases">
        <title>The Isolation and Genome Sequence of a Novel Cyanophage S-N03 from the Huanghai Sea, China.</title>
        <authorList>
            <person name="Jiang T."/>
        </authorList>
    </citation>
    <scope>NUCLEOTIDE SEQUENCE [LARGE SCALE GENOMIC DNA]</scope>
</reference>
<name>A0A6G8R5T1_9CAUD</name>
<evidence type="ECO:0000313" key="2">
    <source>
        <dbReference type="Proteomes" id="UP000502617"/>
    </source>
</evidence>
<dbReference type="Gene3D" id="1.20.272.50">
    <property type="entry name" value="Bacteriophage clamp loader A subunit, A' domain"/>
    <property type="match status" value="1"/>
</dbReference>
<dbReference type="Pfam" id="PF16790">
    <property type="entry name" value="Phage_clamp_A"/>
    <property type="match status" value="1"/>
</dbReference>
<dbReference type="GeneID" id="77945280"/>
<dbReference type="GO" id="GO:0003677">
    <property type="term" value="F:DNA binding"/>
    <property type="evidence" value="ECO:0007669"/>
    <property type="project" value="InterPro"/>
</dbReference>
<dbReference type="GO" id="GO:0006260">
    <property type="term" value="P:DNA replication"/>
    <property type="evidence" value="ECO:0007669"/>
    <property type="project" value="InterPro"/>
</dbReference>
<dbReference type="Proteomes" id="UP000502617">
    <property type="component" value="Segment"/>
</dbReference>
<keyword evidence="2" id="KW-1185">Reference proteome</keyword>
<dbReference type="KEGG" id="vg:77945280"/>
<sequence length="122" mass="14260">MAKKSPFDYVKALNNKTDVEDLSGYVPFLTNRAFAMHLDTILVAEQMNQYHHLSPQLQYDFYFNAVRKGRRFGFPKKVEDHPQLELVMTYFNYSRTKAEQALELLSESDLCEMRRALDKGGM</sequence>
<protein>
    <submittedName>
        <fullName evidence="1">Clamp loader subunit</fullName>
    </submittedName>
</protein>
<accession>A0A6G8R5T1</accession>
<dbReference type="EMBL" id="MT162466">
    <property type="protein sequence ID" value="QIN96746.1"/>
    <property type="molecule type" value="Genomic_DNA"/>
</dbReference>
<dbReference type="InterPro" id="IPR031868">
    <property type="entry name" value="Phage_clamp_gp62"/>
</dbReference>
<proteinExistence type="predicted"/>
<organism evidence="1 2">
    <name type="scientific">Synechococcus phage S-N03</name>
    <dbReference type="NCBI Taxonomy" id="2718943"/>
    <lineage>
        <taxon>Viruses</taxon>
        <taxon>Duplodnaviria</taxon>
        <taxon>Heunggongvirae</taxon>
        <taxon>Uroviricota</taxon>
        <taxon>Caudoviricetes</taxon>
        <taxon>Pantevenvirales</taxon>
        <taxon>Kyanoviridae</taxon>
        <taxon>Huanghaivirus</taxon>
        <taxon>Huanghaivirus snothree</taxon>
    </lineage>
</organism>
<dbReference type="RefSeq" id="YP_010669126.1">
    <property type="nucleotide sequence ID" value="NC_070959.1"/>
</dbReference>
<evidence type="ECO:0000313" key="1">
    <source>
        <dbReference type="EMBL" id="QIN96746.1"/>
    </source>
</evidence>